<dbReference type="RefSeq" id="WP_085096290.1">
    <property type="nucleotide sequence ID" value="NZ_AP022603.1"/>
</dbReference>
<proteinExistence type="predicted"/>
<accession>A0A1X1RBF6</accession>
<evidence type="ECO:0000313" key="2">
    <source>
        <dbReference type="Proteomes" id="UP000193484"/>
    </source>
</evidence>
<dbReference type="OrthoDB" id="9891076at2"/>
<comment type="caution">
    <text evidence="1">The sequence shown here is derived from an EMBL/GenBank/DDBJ whole genome shotgun (WGS) entry which is preliminary data.</text>
</comment>
<name>A0A1X1RBF6_MYCFA</name>
<dbReference type="AlphaFoldDB" id="A0A1X1RBF6"/>
<organism evidence="1 2">
    <name type="scientific">Mycolicibacterium fallax</name>
    <name type="common">Mycobacterium fallax</name>
    <dbReference type="NCBI Taxonomy" id="1793"/>
    <lineage>
        <taxon>Bacteria</taxon>
        <taxon>Bacillati</taxon>
        <taxon>Actinomycetota</taxon>
        <taxon>Actinomycetes</taxon>
        <taxon>Mycobacteriales</taxon>
        <taxon>Mycobacteriaceae</taxon>
        <taxon>Mycolicibacterium</taxon>
    </lineage>
</organism>
<dbReference type="Proteomes" id="UP000193484">
    <property type="component" value="Unassembled WGS sequence"/>
</dbReference>
<gene>
    <name evidence="1" type="ORF">AWC04_11660</name>
</gene>
<dbReference type="EMBL" id="LQOJ01000040">
    <property type="protein sequence ID" value="ORV02578.1"/>
    <property type="molecule type" value="Genomic_DNA"/>
</dbReference>
<evidence type="ECO:0000313" key="1">
    <source>
        <dbReference type="EMBL" id="ORV02578.1"/>
    </source>
</evidence>
<protein>
    <submittedName>
        <fullName evidence="1">Uncharacterized protein</fullName>
    </submittedName>
</protein>
<reference evidence="1 2" key="1">
    <citation type="submission" date="2016-01" db="EMBL/GenBank/DDBJ databases">
        <title>The new phylogeny of the genus Mycobacterium.</title>
        <authorList>
            <person name="Tarcisio F."/>
            <person name="Conor M."/>
            <person name="Antonella G."/>
            <person name="Elisabetta G."/>
            <person name="Giulia F.S."/>
            <person name="Sara T."/>
            <person name="Anna F."/>
            <person name="Clotilde B."/>
            <person name="Roberto B."/>
            <person name="Veronica D.S."/>
            <person name="Fabio R."/>
            <person name="Monica P."/>
            <person name="Olivier J."/>
            <person name="Enrico T."/>
            <person name="Nicola S."/>
        </authorList>
    </citation>
    <scope>NUCLEOTIDE SEQUENCE [LARGE SCALE GENOMIC DNA]</scope>
    <source>
        <strain evidence="1 2">DSM 44179</strain>
    </source>
</reference>
<keyword evidence="2" id="KW-1185">Reference proteome</keyword>
<sequence length="73" mass="7322">MVDFKDRTPRTGSSMPPAAGGSVNGIRLLMAIMFVLIAVAALTGVVVATLSGQPTIAIIIGLVAAAFFCGAVC</sequence>